<proteinExistence type="predicted"/>
<accession>A0A679FE34</accession>
<dbReference type="Gene3D" id="3.30.40.220">
    <property type="match status" value="1"/>
</dbReference>
<organism evidence="1 2">
    <name type="scientific">Cronobacter phage vB_CsaP_009</name>
    <dbReference type="NCBI Taxonomy" id="2699738"/>
    <lineage>
        <taxon>Viruses</taxon>
        <taxon>Duplodnaviria</taxon>
        <taxon>Heunggongvirae</taxon>
        <taxon>Uroviricota</taxon>
        <taxon>Caudoviricetes</taxon>
        <taxon>Grimontviridae</taxon>
        <taxon>Privateervirus</taxon>
        <taxon>Privateervirus pv009</taxon>
    </lineage>
</organism>
<dbReference type="RefSeq" id="YP_009833512.1">
    <property type="nucleotide sequence ID" value="NC_048664.1"/>
</dbReference>
<keyword evidence="2" id="KW-1185">Reference proteome</keyword>
<dbReference type="GeneID" id="55603567"/>
<dbReference type="EMBL" id="LC519601">
    <property type="protein sequence ID" value="BBU72779.1"/>
    <property type="molecule type" value="Genomic_DNA"/>
</dbReference>
<evidence type="ECO:0000313" key="2">
    <source>
        <dbReference type="Proteomes" id="UP000479051"/>
    </source>
</evidence>
<name>A0A679FE34_9CAUD</name>
<protein>
    <submittedName>
        <fullName evidence="1">Uncharacterized protein</fullName>
    </submittedName>
</protein>
<sequence>MPSSPKKFKKVCWQCNSDFESTKKVTRFCSKSCGAKYVSTHRKETVTCPYCNKTVQKQSNNQRMCGSQHCHSLAQVERSYKYLNGNKEAYISLLLKKKDRSGLSLDYILKLYDDQKGMCALSGKEMTFIKIPNSDKVHTNLSIDRIDSSKPYEEGNIQLVCAVTNVMKTTLTMSELYDWCNSIVNCLKG</sequence>
<evidence type="ECO:0000313" key="1">
    <source>
        <dbReference type="EMBL" id="BBU72779.1"/>
    </source>
</evidence>
<dbReference type="Proteomes" id="UP000479051">
    <property type="component" value="Segment"/>
</dbReference>
<dbReference type="KEGG" id="vg:55603567"/>
<reference evidence="1 2" key="1">
    <citation type="submission" date="2020-01" db="EMBL/GenBank/DDBJ databases">
        <title>Isolation, characterization and genomic analysis of a lytic bacteriophage vB_CsaP_009 infecting Cronobacter.</title>
        <authorList>
            <person name="Soleimani-Delfan A."/>
            <person name="Shahin K."/>
            <person name="Barazandeh M."/>
            <person name="Komijani M."/>
        </authorList>
    </citation>
    <scope>NUCLEOTIDE SEQUENCE [LARGE SCALE GENOMIC DNA]</scope>
</reference>